<dbReference type="AlphaFoldDB" id="M5FNA4"/>
<keyword evidence="2" id="KW-1185">Reference proteome</keyword>
<name>M5FNA4_DACPD</name>
<dbReference type="EMBL" id="JH795878">
    <property type="protein sequence ID" value="EJT97100.1"/>
    <property type="molecule type" value="Genomic_DNA"/>
</dbReference>
<dbReference type="HOGENOM" id="CLU_2960697_0_0_1"/>
<evidence type="ECO:0000313" key="1">
    <source>
        <dbReference type="EMBL" id="EJT97100.1"/>
    </source>
</evidence>
<dbReference type="Proteomes" id="UP000030653">
    <property type="component" value="Unassembled WGS sequence"/>
</dbReference>
<gene>
    <name evidence="1" type="ORF">DACRYDRAFT_25229</name>
</gene>
<protein>
    <submittedName>
        <fullName evidence="1">Uncharacterized protein</fullName>
    </submittedName>
</protein>
<accession>M5FNA4</accession>
<organism evidence="1 2">
    <name type="scientific">Dacryopinax primogenitus (strain DJM 731)</name>
    <name type="common">Brown rot fungus</name>
    <dbReference type="NCBI Taxonomy" id="1858805"/>
    <lineage>
        <taxon>Eukaryota</taxon>
        <taxon>Fungi</taxon>
        <taxon>Dikarya</taxon>
        <taxon>Basidiomycota</taxon>
        <taxon>Agaricomycotina</taxon>
        <taxon>Dacrymycetes</taxon>
        <taxon>Dacrymycetales</taxon>
        <taxon>Dacrymycetaceae</taxon>
        <taxon>Dacryopinax</taxon>
    </lineage>
</organism>
<reference evidence="1 2" key="1">
    <citation type="journal article" date="2012" name="Science">
        <title>The Paleozoic origin of enzymatic lignin decomposition reconstructed from 31 fungal genomes.</title>
        <authorList>
            <person name="Floudas D."/>
            <person name="Binder M."/>
            <person name="Riley R."/>
            <person name="Barry K."/>
            <person name="Blanchette R.A."/>
            <person name="Henrissat B."/>
            <person name="Martinez A.T."/>
            <person name="Otillar R."/>
            <person name="Spatafora J.W."/>
            <person name="Yadav J.S."/>
            <person name="Aerts A."/>
            <person name="Benoit I."/>
            <person name="Boyd A."/>
            <person name="Carlson A."/>
            <person name="Copeland A."/>
            <person name="Coutinho P.M."/>
            <person name="de Vries R.P."/>
            <person name="Ferreira P."/>
            <person name="Findley K."/>
            <person name="Foster B."/>
            <person name="Gaskell J."/>
            <person name="Glotzer D."/>
            <person name="Gorecki P."/>
            <person name="Heitman J."/>
            <person name="Hesse C."/>
            <person name="Hori C."/>
            <person name="Igarashi K."/>
            <person name="Jurgens J.A."/>
            <person name="Kallen N."/>
            <person name="Kersten P."/>
            <person name="Kohler A."/>
            <person name="Kuees U."/>
            <person name="Kumar T.K.A."/>
            <person name="Kuo A."/>
            <person name="LaButti K."/>
            <person name="Larrondo L.F."/>
            <person name="Lindquist E."/>
            <person name="Ling A."/>
            <person name="Lombard V."/>
            <person name="Lucas S."/>
            <person name="Lundell T."/>
            <person name="Martin R."/>
            <person name="McLaughlin D.J."/>
            <person name="Morgenstern I."/>
            <person name="Morin E."/>
            <person name="Murat C."/>
            <person name="Nagy L.G."/>
            <person name="Nolan M."/>
            <person name="Ohm R.A."/>
            <person name="Patyshakuliyeva A."/>
            <person name="Rokas A."/>
            <person name="Ruiz-Duenas F.J."/>
            <person name="Sabat G."/>
            <person name="Salamov A."/>
            <person name="Samejima M."/>
            <person name="Schmutz J."/>
            <person name="Slot J.C."/>
            <person name="St John F."/>
            <person name="Stenlid J."/>
            <person name="Sun H."/>
            <person name="Sun S."/>
            <person name="Syed K."/>
            <person name="Tsang A."/>
            <person name="Wiebenga A."/>
            <person name="Young D."/>
            <person name="Pisabarro A."/>
            <person name="Eastwood D.C."/>
            <person name="Martin F."/>
            <person name="Cullen D."/>
            <person name="Grigoriev I.V."/>
            <person name="Hibbett D.S."/>
        </authorList>
    </citation>
    <scope>NUCLEOTIDE SEQUENCE [LARGE SCALE GENOMIC DNA]</scope>
    <source>
        <strain evidence="1 2">DJM-731 SS1</strain>
    </source>
</reference>
<dbReference type="GeneID" id="63689134"/>
<evidence type="ECO:0000313" key="2">
    <source>
        <dbReference type="Proteomes" id="UP000030653"/>
    </source>
</evidence>
<sequence>MKTSDGSALVPPPEMGTPLGVVVGFAKRLNDVEVLEEDESVLVLVEGVEVGNVDGNPSD</sequence>
<dbReference type="RefSeq" id="XP_040623998.1">
    <property type="nucleotide sequence ID" value="XM_040774072.1"/>
</dbReference>
<proteinExistence type="predicted"/>